<dbReference type="Pfam" id="PF04122">
    <property type="entry name" value="CW_binding_2"/>
    <property type="match status" value="3"/>
</dbReference>
<evidence type="ECO:0000313" key="2">
    <source>
        <dbReference type="EMBL" id="GGK58150.1"/>
    </source>
</evidence>
<dbReference type="EMBL" id="BMLB01000001">
    <property type="protein sequence ID" value="GGK58150.1"/>
    <property type="molecule type" value="Genomic_DNA"/>
</dbReference>
<evidence type="ECO:0008006" key="4">
    <source>
        <dbReference type="Google" id="ProtNLM"/>
    </source>
</evidence>
<reference evidence="3" key="1">
    <citation type="journal article" date="2019" name="Int. J. Syst. Evol. Microbiol.">
        <title>The Global Catalogue of Microorganisms (GCM) 10K type strain sequencing project: providing services to taxonomists for standard genome sequencing and annotation.</title>
        <authorList>
            <consortium name="The Broad Institute Genomics Platform"/>
            <consortium name="The Broad Institute Genome Sequencing Center for Infectious Disease"/>
            <person name="Wu L."/>
            <person name="Ma J."/>
        </authorList>
    </citation>
    <scope>NUCLEOTIDE SEQUENCE [LARGE SCALE GENOMIC DNA]</scope>
    <source>
        <strain evidence="3">CGMCC 1.5362</strain>
    </source>
</reference>
<comment type="caution">
    <text evidence="2">The sequence shown here is derived from an EMBL/GenBank/DDBJ whole genome shotgun (WGS) entry which is preliminary data.</text>
</comment>
<evidence type="ECO:0000256" key="1">
    <source>
        <dbReference type="SAM" id="SignalP"/>
    </source>
</evidence>
<feature type="signal peptide" evidence="1">
    <location>
        <begin position="1"/>
        <end position="25"/>
    </location>
</feature>
<gene>
    <name evidence="2" type="ORF">GCM10011509_03210</name>
</gene>
<proteinExistence type="predicted"/>
<dbReference type="RefSeq" id="WP_051145491.1">
    <property type="nucleotide sequence ID" value="NZ_BMLB01000001.1"/>
</dbReference>
<keyword evidence="3" id="KW-1185">Reference proteome</keyword>
<dbReference type="Gene3D" id="3.40.50.12090">
    <property type="match status" value="2"/>
</dbReference>
<dbReference type="PANTHER" id="PTHR30032">
    <property type="entry name" value="N-ACETYLMURAMOYL-L-ALANINE AMIDASE-RELATED"/>
    <property type="match status" value="1"/>
</dbReference>
<organism evidence="2 3">
    <name type="scientific">Ornithinimicrobium pekingense</name>
    <dbReference type="NCBI Taxonomy" id="384677"/>
    <lineage>
        <taxon>Bacteria</taxon>
        <taxon>Bacillati</taxon>
        <taxon>Actinomycetota</taxon>
        <taxon>Actinomycetes</taxon>
        <taxon>Micrococcales</taxon>
        <taxon>Ornithinimicrobiaceae</taxon>
        <taxon>Ornithinimicrobium</taxon>
    </lineage>
</organism>
<sequence>MGRIGRTARPGAAALAAVAAAAAWGAGPASTSTPATGLAPQATAQAVRWTEALAGPAPCPEGSTRSATLLEEDFTAAIPQASFNDGWGVVTGAVDGRAARSTVGSTDAEDWFFTSWASAPVGARTMLGFATRGSVPDPAWSRADVNSVSATVTTGATWQGRVYDVTAATDDEQGRLGPWFQHRSAAGASQWWEVDNVQIYTCRPAPVSRLRGTDRYDTSAAVASQYPAGQDVVYLAQGLDFADALAGAALAGRDGAPVLLVRKDTIPSRVAAQLDRLDPSRVVVLGGPEVVSDAVVAAAAARTTTGEVTRLAGTSRWGTAAAIASTYPSGVGTVYVASGLDYPDGLSGGAAAGRLGSPLLLTRPDVLPLETQAALDRLAPGAVVIVGGPGAVSSAVMTQLRDHTSGTVSRIAGVDRYETAARVAATFPAGPRRTFVATGTAFPDALSASALAGAEATPVLLTKPQALPATARTALDRLGAGAGVVLGGYNAVQSTVLDQLGQRVG</sequence>
<dbReference type="PANTHER" id="PTHR30032:SF8">
    <property type="entry name" value="GERMINATION-SPECIFIC N-ACETYLMURAMOYL-L-ALANINE AMIDASE"/>
    <property type="match status" value="1"/>
</dbReference>
<evidence type="ECO:0000313" key="3">
    <source>
        <dbReference type="Proteomes" id="UP000662111"/>
    </source>
</evidence>
<protein>
    <recommendedName>
        <fullName evidence="4">Cell wall-binding repeat-containing protein</fullName>
    </recommendedName>
</protein>
<name>A0ABQ2F3F0_9MICO</name>
<dbReference type="InterPro" id="IPR007253">
    <property type="entry name" value="Cell_wall-bd_2"/>
</dbReference>
<accession>A0ABQ2F3F0</accession>
<dbReference type="InterPro" id="IPR051922">
    <property type="entry name" value="Bact_Sporulation_Assoc"/>
</dbReference>
<feature type="chain" id="PRO_5047125471" description="Cell wall-binding repeat-containing protein" evidence="1">
    <location>
        <begin position="26"/>
        <end position="505"/>
    </location>
</feature>
<dbReference type="Proteomes" id="UP000662111">
    <property type="component" value="Unassembled WGS sequence"/>
</dbReference>
<keyword evidence="1" id="KW-0732">Signal</keyword>